<dbReference type="RefSeq" id="WP_397020495.1">
    <property type="nucleotide sequence ID" value="NZ_JBITMB010000003.1"/>
</dbReference>
<dbReference type="Pfam" id="PF00144">
    <property type="entry name" value="Beta-lactamase"/>
    <property type="match status" value="1"/>
</dbReference>
<keyword evidence="3" id="KW-0378">Hydrolase</keyword>
<dbReference type="EC" id="3.-.-.-" evidence="3"/>
<gene>
    <name evidence="3" type="ORF">ACIBP5_12210</name>
</gene>
<organism evidence="3 4">
    <name type="scientific">Nonomuraea indica</name>
    <dbReference type="NCBI Taxonomy" id="1581193"/>
    <lineage>
        <taxon>Bacteria</taxon>
        <taxon>Bacillati</taxon>
        <taxon>Actinomycetota</taxon>
        <taxon>Actinomycetes</taxon>
        <taxon>Streptosporangiales</taxon>
        <taxon>Streptosporangiaceae</taxon>
        <taxon>Nonomuraea</taxon>
    </lineage>
</organism>
<dbReference type="PANTHER" id="PTHR46825">
    <property type="entry name" value="D-ALANYL-D-ALANINE-CARBOXYPEPTIDASE/ENDOPEPTIDASE AMPH"/>
    <property type="match status" value="1"/>
</dbReference>
<feature type="chain" id="PRO_5047542968" evidence="1">
    <location>
        <begin position="25"/>
        <end position="399"/>
    </location>
</feature>
<dbReference type="InterPro" id="IPR012338">
    <property type="entry name" value="Beta-lactam/transpept-like"/>
</dbReference>
<dbReference type="EMBL" id="JBITMB010000003">
    <property type="protein sequence ID" value="MFI7440709.1"/>
    <property type="molecule type" value="Genomic_DNA"/>
</dbReference>
<dbReference type="InterPro" id="IPR001466">
    <property type="entry name" value="Beta-lactam-related"/>
</dbReference>
<accession>A0ABW8A1P0</accession>
<dbReference type="GO" id="GO:0016787">
    <property type="term" value="F:hydrolase activity"/>
    <property type="evidence" value="ECO:0007669"/>
    <property type="project" value="UniProtKB-KW"/>
</dbReference>
<evidence type="ECO:0000313" key="3">
    <source>
        <dbReference type="EMBL" id="MFI7440709.1"/>
    </source>
</evidence>
<dbReference type="Proteomes" id="UP001612928">
    <property type="component" value="Unassembled WGS sequence"/>
</dbReference>
<evidence type="ECO:0000259" key="2">
    <source>
        <dbReference type="Pfam" id="PF00144"/>
    </source>
</evidence>
<dbReference type="Gene3D" id="3.40.710.10">
    <property type="entry name" value="DD-peptidase/beta-lactamase superfamily"/>
    <property type="match status" value="1"/>
</dbReference>
<feature type="signal peptide" evidence="1">
    <location>
        <begin position="1"/>
        <end position="24"/>
    </location>
</feature>
<name>A0ABW8A1P0_9ACTN</name>
<keyword evidence="4" id="KW-1185">Reference proteome</keyword>
<dbReference type="PANTHER" id="PTHR46825:SF7">
    <property type="entry name" value="D-ALANYL-D-ALANINE CARBOXYPEPTIDASE"/>
    <property type="match status" value="1"/>
</dbReference>
<evidence type="ECO:0000256" key="1">
    <source>
        <dbReference type="SAM" id="SignalP"/>
    </source>
</evidence>
<keyword evidence="1" id="KW-0732">Signal</keyword>
<comment type="caution">
    <text evidence="3">The sequence shown here is derived from an EMBL/GenBank/DDBJ whole genome shotgun (WGS) entry which is preliminary data.</text>
</comment>
<sequence length="399" mass="42842">MTRTLSAQAGLLIAALAVTASTLAAPAASADAASARPAVQRALDAAVAKGGAPGIVAEVRDRKGVWFGSAGVADIRTGRKRLQAERFRIGSTTKAFTATVVLQLAAERKLTLDDTVEKWLPGLVQGNGYDGRRITIRMLLNHSSGIFNYGNDAEFFAKGTGDAWYEHRHDSYTPEQLVRIGLTNAAGPYFEPGKGFGYSNTNYFLAAMIIEKVTGRTYGEEVHRRIIRPLGLTSTYLPGTESKIRGAHPRHYSTLFSPDPDPELHDATEMNQSFAWAAGGIVSSTGDLQRFFRALLGGRLLPPAQQREMFDNPVDTSVTGKAHPWIPGTRYGLGVFTQKLSCGGAVWGNGGLTYGSWTYAMGSRDGKHLLTSQINGDRSSGLSALTGVLEAEFCPATSR</sequence>
<evidence type="ECO:0000313" key="4">
    <source>
        <dbReference type="Proteomes" id="UP001612928"/>
    </source>
</evidence>
<feature type="domain" description="Beta-lactamase-related" evidence="2">
    <location>
        <begin position="40"/>
        <end position="361"/>
    </location>
</feature>
<dbReference type="SUPFAM" id="SSF56601">
    <property type="entry name" value="beta-lactamase/transpeptidase-like"/>
    <property type="match status" value="1"/>
</dbReference>
<proteinExistence type="predicted"/>
<dbReference type="InterPro" id="IPR050491">
    <property type="entry name" value="AmpC-like"/>
</dbReference>
<protein>
    <submittedName>
        <fullName evidence="3">Serine hydrolase domain-containing protein</fullName>
        <ecNumber evidence="3">3.-.-.-</ecNumber>
    </submittedName>
</protein>
<reference evidence="3 4" key="1">
    <citation type="submission" date="2024-10" db="EMBL/GenBank/DDBJ databases">
        <title>The Natural Products Discovery Center: Release of the First 8490 Sequenced Strains for Exploring Actinobacteria Biosynthetic Diversity.</title>
        <authorList>
            <person name="Kalkreuter E."/>
            <person name="Kautsar S.A."/>
            <person name="Yang D."/>
            <person name="Bader C.D."/>
            <person name="Teijaro C.N."/>
            <person name="Fluegel L."/>
            <person name="Davis C.M."/>
            <person name="Simpson J.R."/>
            <person name="Lauterbach L."/>
            <person name="Steele A.D."/>
            <person name="Gui C."/>
            <person name="Meng S."/>
            <person name="Li G."/>
            <person name="Viehrig K."/>
            <person name="Ye F."/>
            <person name="Su P."/>
            <person name="Kiefer A.F."/>
            <person name="Nichols A."/>
            <person name="Cepeda A.J."/>
            <person name="Yan W."/>
            <person name="Fan B."/>
            <person name="Jiang Y."/>
            <person name="Adhikari A."/>
            <person name="Zheng C.-J."/>
            <person name="Schuster L."/>
            <person name="Cowan T.M."/>
            <person name="Smanski M.J."/>
            <person name="Chevrette M.G."/>
            <person name="De Carvalho L.P.S."/>
            <person name="Shen B."/>
        </authorList>
    </citation>
    <scope>NUCLEOTIDE SEQUENCE [LARGE SCALE GENOMIC DNA]</scope>
    <source>
        <strain evidence="3 4">NPDC049503</strain>
    </source>
</reference>